<reference evidence="1 2" key="1">
    <citation type="submission" date="2023-11" db="EMBL/GenBank/DDBJ databases">
        <title>Halocaridina rubra genome assembly.</title>
        <authorList>
            <person name="Smith C."/>
        </authorList>
    </citation>
    <scope>NUCLEOTIDE SEQUENCE [LARGE SCALE GENOMIC DNA]</scope>
    <source>
        <strain evidence="1">EP-1</strain>
        <tissue evidence="1">Whole</tissue>
    </source>
</reference>
<evidence type="ECO:0000313" key="2">
    <source>
        <dbReference type="Proteomes" id="UP001381693"/>
    </source>
</evidence>
<feature type="non-terminal residue" evidence="1">
    <location>
        <position position="149"/>
    </location>
</feature>
<dbReference type="Proteomes" id="UP001381693">
    <property type="component" value="Unassembled WGS sequence"/>
</dbReference>
<organism evidence="1 2">
    <name type="scientific">Halocaridina rubra</name>
    <name type="common">Hawaiian red shrimp</name>
    <dbReference type="NCBI Taxonomy" id="373956"/>
    <lineage>
        <taxon>Eukaryota</taxon>
        <taxon>Metazoa</taxon>
        <taxon>Ecdysozoa</taxon>
        <taxon>Arthropoda</taxon>
        <taxon>Crustacea</taxon>
        <taxon>Multicrustacea</taxon>
        <taxon>Malacostraca</taxon>
        <taxon>Eumalacostraca</taxon>
        <taxon>Eucarida</taxon>
        <taxon>Decapoda</taxon>
        <taxon>Pleocyemata</taxon>
        <taxon>Caridea</taxon>
        <taxon>Atyoidea</taxon>
        <taxon>Atyidae</taxon>
        <taxon>Halocaridina</taxon>
    </lineage>
</organism>
<dbReference type="AlphaFoldDB" id="A0AAN9A0N4"/>
<accession>A0AAN9A0N4</accession>
<keyword evidence="2" id="KW-1185">Reference proteome</keyword>
<comment type="caution">
    <text evidence="1">The sequence shown here is derived from an EMBL/GenBank/DDBJ whole genome shotgun (WGS) entry which is preliminary data.</text>
</comment>
<name>A0AAN9A0N4_HALRR</name>
<dbReference type="EMBL" id="JAXCGZ010017564">
    <property type="protein sequence ID" value="KAK7067945.1"/>
    <property type="molecule type" value="Genomic_DNA"/>
</dbReference>
<proteinExistence type="predicted"/>
<evidence type="ECO:0000313" key="1">
    <source>
        <dbReference type="EMBL" id="KAK7067945.1"/>
    </source>
</evidence>
<gene>
    <name evidence="1" type="ORF">SK128_028378</name>
</gene>
<sequence length="149" mass="16930">MANQEIHLNDFMVATGNMDNEVAKAEAYLMQIFKKGTGMETMDQLRYYKYHHAKRSCLDDLPPTSHTIRLHIRRTHFATNQMVSLLSSCEPLDPKEFDFELIGNLLVPSKGNNPIPEDLAIHCTCQKCGTQRCPCLASKNPFCTFCTCQ</sequence>
<protein>
    <submittedName>
        <fullName evidence="1">Uncharacterized protein</fullName>
    </submittedName>
</protein>